<dbReference type="EMBL" id="ML978126">
    <property type="protein sequence ID" value="KAF2099065.1"/>
    <property type="molecule type" value="Genomic_DNA"/>
</dbReference>
<dbReference type="Gene3D" id="3.40.50.1240">
    <property type="entry name" value="Phosphoglycerate mutase-like"/>
    <property type="match status" value="1"/>
</dbReference>
<dbReference type="GO" id="GO:0003993">
    <property type="term" value="F:acid phosphatase activity"/>
    <property type="evidence" value="ECO:0007669"/>
    <property type="project" value="TreeGrafter"/>
</dbReference>
<dbReference type="InterPro" id="IPR000560">
    <property type="entry name" value="His_Pase_clade-2"/>
</dbReference>
<dbReference type="OrthoDB" id="6509975at2759"/>
<evidence type="ECO:0000313" key="4">
    <source>
        <dbReference type="Proteomes" id="UP000799772"/>
    </source>
</evidence>
<accession>A0A9P4ICK6</accession>
<dbReference type="CDD" id="cd07061">
    <property type="entry name" value="HP_HAP_like"/>
    <property type="match status" value="1"/>
</dbReference>
<dbReference type="PANTHER" id="PTHR20963">
    <property type="entry name" value="MULTIPLE INOSITOL POLYPHOSPHATE PHOSPHATASE-RELATED"/>
    <property type="match status" value="1"/>
</dbReference>
<protein>
    <submittedName>
        <fullName evidence="3">Phosphoglycerate mutase-like protein</fullName>
    </submittedName>
</protein>
<evidence type="ECO:0000256" key="1">
    <source>
        <dbReference type="ARBA" id="ARBA00022801"/>
    </source>
</evidence>
<keyword evidence="2" id="KW-0732">Signal</keyword>
<sequence length="549" mass="61003">MLGSIATFALFSVASASPQWGWWPGYKPEPHGHGHGSHSAIITDLSVIQQYWGQITPYHDNTEDHFGIKDVGLPDGCQVEQAHSLQRHAQRFPTSTFDDGGNDEHFAAKLANFTKAHPSKKFTGPLEFLNTYQYIMSESLLTGIGAQTEFQAGVAFWNRYGRTLYNATLGQLAYNASNPDGTKRKKPVLRTTSQSRIWNSQINWALGFFGPSFEATPDPKISDAESGFNVVVIPEGGTENNTLASYDSCANDNTDPIVALGDDDLEGYVAIYLKDATERLQKYAPSGFKFTVNDTYAFQSICAYETAYIGQSDFCDFFTVEEWTGFENTLDIEYYYDYSYGNPTGRSQGIGYLQELIARLTNKLITVSESSINTTITDNAKDFPLGEKFYNDLTHDDIIVSVLTAMSFDYFKDAPSLTKFPPNPDRHFILSNMTPFGGRLITEVIGCASANPKPFPNHRTYYTPMQYGYDPSNAPHKFLRFRLNNGILPVSTIRGGACGKRSDGLCTLSDFLESQKDADKLANYQFSCFGNYTIKFPNGGKDFDGTISA</sequence>
<comment type="caution">
    <text evidence="3">The sequence shown here is derived from an EMBL/GenBank/DDBJ whole genome shotgun (WGS) entry which is preliminary data.</text>
</comment>
<dbReference type="PANTHER" id="PTHR20963:SF43">
    <property type="entry name" value="PUTATIVE (AFU_ORTHOLOGUE AFUA_7G01240)-RELATED"/>
    <property type="match status" value="1"/>
</dbReference>
<organism evidence="3 4">
    <name type="scientific">Rhizodiscina lignyota</name>
    <dbReference type="NCBI Taxonomy" id="1504668"/>
    <lineage>
        <taxon>Eukaryota</taxon>
        <taxon>Fungi</taxon>
        <taxon>Dikarya</taxon>
        <taxon>Ascomycota</taxon>
        <taxon>Pezizomycotina</taxon>
        <taxon>Dothideomycetes</taxon>
        <taxon>Pleosporomycetidae</taxon>
        <taxon>Aulographales</taxon>
        <taxon>Rhizodiscinaceae</taxon>
        <taxon>Rhizodiscina</taxon>
    </lineage>
</organism>
<gene>
    <name evidence="3" type="ORF">NA57DRAFT_39636</name>
</gene>
<dbReference type="Proteomes" id="UP000799772">
    <property type="component" value="Unassembled WGS sequence"/>
</dbReference>
<feature type="signal peptide" evidence="2">
    <location>
        <begin position="1"/>
        <end position="16"/>
    </location>
</feature>
<dbReference type="AlphaFoldDB" id="A0A9P4ICK6"/>
<dbReference type="InterPro" id="IPR029033">
    <property type="entry name" value="His_PPase_superfam"/>
</dbReference>
<keyword evidence="4" id="KW-1185">Reference proteome</keyword>
<reference evidence="3" key="1">
    <citation type="journal article" date="2020" name="Stud. Mycol.">
        <title>101 Dothideomycetes genomes: a test case for predicting lifestyles and emergence of pathogens.</title>
        <authorList>
            <person name="Haridas S."/>
            <person name="Albert R."/>
            <person name="Binder M."/>
            <person name="Bloem J."/>
            <person name="Labutti K."/>
            <person name="Salamov A."/>
            <person name="Andreopoulos B."/>
            <person name="Baker S."/>
            <person name="Barry K."/>
            <person name="Bills G."/>
            <person name="Bluhm B."/>
            <person name="Cannon C."/>
            <person name="Castanera R."/>
            <person name="Culley D."/>
            <person name="Daum C."/>
            <person name="Ezra D."/>
            <person name="Gonzalez J."/>
            <person name="Henrissat B."/>
            <person name="Kuo A."/>
            <person name="Liang C."/>
            <person name="Lipzen A."/>
            <person name="Lutzoni F."/>
            <person name="Magnuson J."/>
            <person name="Mondo S."/>
            <person name="Nolan M."/>
            <person name="Ohm R."/>
            <person name="Pangilinan J."/>
            <person name="Park H.-J."/>
            <person name="Ramirez L."/>
            <person name="Alfaro M."/>
            <person name="Sun H."/>
            <person name="Tritt A."/>
            <person name="Yoshinaga Y."/>
            <person name="Zwiers L.-H."/>
            <person name="Turgeon B."/>
            <person name="Goodwin S."/>
            <person name="Spatafora J."/>
            <person name="Crous P."/>
            <person name="Grigoriev I."/>
        </authorList>
    </citation>
    <scope>NUCLEOTIDE SEQUENCE</scope>
    <source>
        <strain evidence="3">CBS 133067</strain>
    </source>
</reference>
<dbReference type="SUPFAM" id="SSF53254">
    <property type="entry name" value="Phosphoglycerate mutase-like"/>
    <property type="match status" value="1"/>
</dbReference>
<proteinExistence type="predicted"/>
<evidence type="ECO:0000256" key="2">
    <source>
        <dbReference type="SAM" id="SignalP"/>
    </source>
</evidence>
<dbReference type="Pfam" id="PF00328">
    <property type="entry name" value="His_Phos_2"/>
    <property type="match status" value="1"/>
</dbReference>
<name>A0A9P4ICK6_9PEZI</name>
<feature type="chain" id="PRO_5040410610" evidence="2">
    <location>
        <begin position="17"/>
        <end position="549"/>
    </location>
</feature>
<evidence type="ECO:0000313" key="3">
    <source>
        <dbReference type="EMBL" id="KAF2099065.1"/>
    </source>
</evidence>
<keyword evidence="1" id="KW-0378">Hydrolase</keyword>